<name>A0ABR0E8U4_ZASCE</name>
<dbReference type="InterPro" id="IPR006674">
    <property type="entry name" value="HD_domain"/>
</dbReference>
<evidence type="ECO:0000313" key="3">
    <source>
        <dbReference type="EMBL" id="KAK4497836.1"/>
    </source>
</evidence>
<dbReference type="Pfam" id="PF01966">
    <property type="entry name" value="HD"/>
    <property type="match status" value="1"/>
</dbReference>
<dbReference type="PANTHER" id="PTHR35569:SF1">
    <property type="entry name" value="CYANAMIDE HYDRATASE DDI2-RELATED"/>
    <property type="match status" value="1"/>
</dbReference>
<dbReference type="PANTHER" id="PTHR35569">
    <property type="entry name" value="CYANAMIDE HYDRATASE DDI2-RELATED"/>
    <property type="match status" value="1"/>
</dbReference>
<feature type="domain" description="HD" evidence="2">
    <location>
        <begin position="48"/>
        <end position="149"/>
    </location>
</feature>
<protein>
    <recommendedName>
        <fullName evidence="2">HD domain-containing protein</fullName>
    </recommendedName>
</protein>
<dbReference type="EMBL" id="JAXOVC010000008">
    <property type="protein sequence ID" value="KAK4497836.1"/>
    <property type="molecule type" value="Genomic_DNA"/>
</dbReference>
<dbReference type="Proteomes" id="UP001305779">
    <property type="component" value="Unassembled WGS sequence"/>
</dbReference>
<evidence type="ECO:0000313" key="4">
    <source>
        <dbReference type="Proteomes" id="UP001305779"/>
    </source>
</evidence>
<dbReference type="Gene3D" id="1.10.3210.10">
    <property type="entry name" value="Hypothetical protein af1432"/>
    <property type="match status" value="1"/>
</dbReference>
<proteinExistence type="predicted"/>
<dbReference type="CDD" id="cd00077">
    <property type="entry name" value="HDc"/>
    <property type="match status" value="1"/>
</dbReference>
<evidence type="ECO:0000256" key="1">
    <source>
        <dbReference type="SAM" id="MobiDB-lite"/>
    </source>
</evidence>
<organism evidence="3 4">
    <name type="scientific">Zasmidium cellare</name>
    <name type="common">Wine cellar mold</name>
    <name type="synonym">Racodium cellare</name>
    <dbReference type="NCBI Taxonomy" id="395010"/>
    <lineage>
        <taxon>Eukaryota</taxon>
        <taxon>Fungi</taxon>
        <taxon>Dikarya</taxon>
        <taxon>Ascomycota</taxon>
        <taxon>Pezizomycotina</taxon>
        <taxon>Dothideomycetes</taxon>
        <taxon>Dothideomycetidae</taxon>
        <taxon>Mycosphaerellales</taxon>
        <taxon>Mycosphaerellaceae</taxon>
        <taxon>Zasmidium</taxon>
    </lineage>
</organism>
<comment type="caution">
    <text evidence="3">The sequence shown here is derived from an EMBL/GenBank/DDBJ whole genome shotgun (WGS) entry which is preliminary data.</text>
</comment>
<keyword evidence="4" id="KW-1185">Reference proteome</keyword>
<dbReference type="SUPFAM" id="SSF109604">
    <property type="entry name" value="HD-domain/PDEase-like"/>
    <property type="match status" value="1"/>
</dbReference>
<feature type="region of interest" description="Disordered" evidence="1">
    <location>
        <begin position="1"/>
        <end position="22"/>
    </location>
</feature>
<evidence type="ECO:0000259" key="2">
    <source>
        <dbReference type="Pfam" id="PF01966"/>
    </source>
</evidence>
<reference evidence="3 4" key="1">
    <citation type="journal article" date="2023" name="G3 (Bethesda)">
        <title>A chromosome-level genome assembly of Zasmidium syzygii isolated from banana leaves.</title>
        <authorList>
            <person name="van Westerhoven A.C."/>
            <person name="Mehrabi R."/>
            <person name="Talebi R."/>
            <person name="Steentjes M.B.F."/>
            <person name="Corcolon B."/>
            <person name="Chong P.A."/>
            <person name="Kema G.H.J."/>
            <person name="Seidl M.F."/>
        </authorList>
    </citation>
    <scope>NUCLEOTIDE SEQUENCE [LARGE SCALE GENOMIC DNA]</scope>
    <source>
        <strain evidence="3 4">P124</strain>
    </source>
</reference>
<accession>A0ABR0E8U4</accession>
<sequence length="227" mass="24999">MCPPPNPSTLPQSTTPTNPTSIPSCVPTDPISQAAYTHAANKLHPLILSHSLRVYLHALELSQQESTPWHDPAHLPLLFTAALFHDIGTTDLYNTGPTRFEIEGADAAVRFLKQYAVLEKDAHEVWIAIALHDTPQIAERISPLSRLIRLGVTIDFKRPSALAMVSGEWVRDVEGEFPRGEIEKVLGDAVVEQARGCPEKAPAACWPGGLYRSWLEDPGWEGVNRAF</sequence>
<gene>
    <name evidence="3" type="ORF">PRZ48_010490</name>
</gene>
<feature type="compositionally biased region" description="Low complexity" evidence="1">
    <location>
        <begin position="9"/>
        <end position="22"/>
    </location>
</feature>
<dbReference type="InterPro" id="IPR003607">
    <property type="entry name" value="HD/PDEase_dom"/>
</dbReference>